<dbReference type="GO" id="GO:0006260">
    <property type="term" value="P:DNA replication"/>
    <property type="evidence" value="ECO:0007669"/>
    <property type="project" value="InterPro"/>
</dbReference>
<dbReference type="InterPro" id="IPR012833">
    <property type="entry name" value="NrdD"/>
</dbReference>
<dbReference type="EC" id="1.17.4.2" evidence="1"/>
<name>A0A832EVX8_9CREN</name>
<dbReference type="GO" id="GO:0008998">
    <property type="term" value="F:ribonucleoside-triphosphate reductase (thioredoxin) activity"/>
    <property type="evidence" value="ECO:0007669"/>
    <property type="project" value="UniProtKB-EC"/>
</dbReference>
<dbReference type="GO" id="GO:0009265">
    <property type="term" value="P:2'-deoxyribonucleotide biosynthetic process"/>
    <property type="evidence" value="ECO:0007669"/>
    <property type="project" value="TreeGrafter"/>
</dbReference>
<protein>
    <submittedName>
        <fullName evidence="1">Anaerobic ribonucleoside-triphosphate reductase</fullName>
        <ecNumber evidence="1">1.17.4.2</ecNumber>
    </submittedName>
</protein>
<dbReference type="AlphaFoldDB" id="A0A832EVX8"/>
<dbReference type="GO" id="GO:0004748">
    <property type="term" value="F:ribonucleoside-diphosphate reductase activity, thioredoxin disulfide as acceptor"/>
    <property type="evidence" value="ECO:0007669"/>
    <property type="project" value="TreeGrafter"/>
</dbReference>
<dbReference type="SUPFAM" id="SSF51998">
    <property type="entry name" value="PFL-like glycyl radical enzymes"/>
    <property type="match status" value="1"/>
</dbReference>
<dbReference type="Gene3D" id="3.20.70.20">
    <property type="match status" value="1"/>
</dbReference>
<sequence>MIIMVLQKLESSAIEEYLSSYEWAVKDNANVPKAVTGLLSHVLGSALYEETLRLLPMDSLRLHEDGWIYIYKIRDGSIVKPYCGGIDSKPIVERGLKTPTVASRPPRHLDSAVDQVMNAAYIFSQERTGAIGLYGIDVTLAPFIRRDKLDYRAVKQNIQRFIFNMNYPLKAGQSPFSNVVFAISNKFYRSQPVPLPEQKFRFVLDTYENYIDEAEIVLKAFTEVFVEGDALHQPFTFPIPTAIMNNDMEKILNSNEDLGKSFWGMVAKVGQMYFLNGYRHKAEDLFSFCCRLLSDMGRVREILHQAKGMWDMPPSVGSINVVVINLPRLAMIARISDERRMFDKLDELLEIGRETLMWFRARYQKLFAEGMYPMTKEYIDPTDPFKFYYNTIGVIGMAEYASVMMGNPFLWLKMQPSDIPKVVKLYSDILRYISKRLQEFEEEDEVLYNVEEVPGETLGVKLAWKDVSFAKELTRSEDLSIYIPVGEVDGRKNPFYTNQLTPPYTTLHLRHQLEIESQCQKLFTGGVIKHVFVDKELSLETVARFVTRTLRETDIVYMSITPTVAVCPSCGHRSIGRVTRCSNCGAPMDLWSRIVGYYRPVKAWNSGRAAEFNLRRDLSREVEELAI</sequence>
<dbReference type="Pfam" id="PF13597">
    <property type="entry name" value="NRDD"/>
    <property type="match status" value="1"/>
</dbReference>
<organism evidence="1">
    <name type="scientific">Ignisphaera aggregans</name>
    <dbReference type="NCBI Taxonomy" id="334771"/>
    <lineage>
        <taxon>Archaea</taxon>
        <taxon>Thermoproteota</taxon>
        <taxon>Thermoprotei</taxon>
        <taxon>Desulfurococcales</taxon>
        <taxon>Desulfurococcaceae</taxon>
        <taxon>Ignisphaera</taxon>
    </lineage>
</organism>
<accession>A0A832EVX8</accession>
<dbReference type="EMBL" id="DTAU01000086">
    <property type="protein sequence ID" value="HFQ78911.1"/>
    <property type="molecule type" value="Genomic_DNA"/>
</dbReference>
<dbReference type="PANTHER" id="PTHR21075:SF0">
    <property type="entry name" value="ANAEROBIC RIBONUCLEOSIDE-TRIPHOSPHATE REDUCTASE"/>
    <property type="match status" value="1"/>
</dbReference>
<dbReference type="PANTHER" id="PTHR21075">
    <property type="entry name" value="ANAEROBIC RIBONUCLEOSIDE-TRIPHOSPHATE REDUCTASE"/>
    <property type="match status" value="1"/>
</dbReference>
<evidence type="ECO:0000313" key="1">
    <source>
        <dbReference type="EMBL" id="HFQ78911.1"/>
    </source>
</evidence>
<gene>
    <name evidence="1" type="primary">nrdD</name>
    <name evidence="1" type="ORF">ENT99_04310</name>
</gene>
<dbReference type="NCBIfam" id="TIGR02487">
    <property type="entry name" value="NrdD"/>
    <property type="match status" value="1"/>
</dbReference>
<keyword evidence="1" id="KW-0560">Oxidoreductase</keyword>
<comment type="caution">
    <text evidence="1">The sequence shown here is derived from an EMBL/GenBank/DDBJ whole genome shotgun (WGS) entry which is preliminary data.</text>
</comment>
<dbReference type="GO" id="GO:0031250">
    <property type="term" value="C:anaerobic ribonucleoside-triphosphate reductase complex"/>
    <property type="evidence" value="ECO:0007669"/>
    <property type="project" value="TreeGrafter"/>
</dbReference>
<reference evidence="1" key="1">
    <citation type="journal article" date="2020" name="mSystems">
        <title>Genome- and Community-Level Interaction Insights into Carbon Utilization and Element Cycling Functions of Hydrothermarchaeota in Hydrothermal Sediment.</title>
        <authorList>
            <person name="Zhou Z."/>
            <person name="Liu Y."/>
            <person name="Xu W."/>
            <person name="Pan J."/>
            <person name="Luo Z.H."/>
            <person name="Li M."/>
        </authorList>
    </citation>
    <scope>NUCLEOTIDE SEQUENCE</scope>
    <source>
        <strain evidence="1">SpSt-629</strain>
    </source>
</reference>
<proteinExistence type="predicted"/>